<gene>
    <name evidence="1" type="ORF">M1K48_08240</name>
</gene>
<evidence type="ECO:0000313" key="2">
    <source>
        <dbReference type="Proteomes" id="UP000831921"/>
    </source>
</evidence>
<dbReference type="Proteomes" id="UP000831921">
    <property type="component" value="Chromosome"/>
</dbReference>
<protein>
    <recommendedName>
        <fullName evidence="3">SGNH/GDSL hydrolase family protein</fullName>
    </recommendedName>
</protein>
<dbReference type="RefSeq" id="WP_249454269.1">
    <property type="nucleotide sequence ID" value="NZ_CP097253.1"/>
</dbReference>
<organism evidence="1 2">
    <name type="scientific">Sphingomonas glaciei</name>
    <dbReference type="NCBI Taxonomy" id="2938948"/>
    <lineage>
        <taxon>Bacteria</taxon>
        <taxon>Pseudomonadati</taxon>
        <taxon>Pseudomonadota</taxon>
        <taxon>Alphaproteobacteria</taxon>
        <taxon>Sphingomonadales</taxon>
        <taxon>Sphingomonadaceae</taxon>
        <taxon>Sphingomonas</taxon>
    </lineage>
</organism>
<keyword evidence="2" id="KW-1185">Reference proteome</keyword>
<sequence length="373" mass="39929">MRDRLARFAPFAAVGAILSGWLVAINLSFAALNDSRLLSWIPDRTSGIGYLLESKQRVTSAEQVVRSSRAEAGRDLIAVVGISDVREGTRLDVLSSKAGACRRFLGIAGAGAGFASVKEQASLILNSSLRPKIVLLGISPMQMIEASDLERGAAATAQAGAAGMVGNAKAAIRESLWFVQRRSDLVGWLDRVLLEGRGDIDAALGQEAAIDPRSPWRPLLRTLGVEHYPDGVLRDSLAVVRGSGATNVATYERSRRSFDEAGELIRQFQARGATVMVMFMPRHPWLESSLPPQIDPLIASRLRGASANPALQVLDYSNLVPAQGFIDLVHLNTAGGQTFSDRLAADLPRLSPGRQDGVEACGKFPAEVAPANR</sequence>
<dbReference type="EMBL" id="CP097253">
    <property type="protein sequence ID" value="UUR06947.1"/>
    <property type="molecule type" value="Genomic_DNA"/>
</dbReference>
<evidence type="ECO:0008006" key="3">
    <source>
        <dbReference type="Google" id="ProtNLM"/>
    </source>
</evidence>
<proteinExistence type="predicted"/>
<evidence type="ECO:0000313" key="1">
    <source>
        <dbReference type="EMBL" id="UUR06947.1"/>
    </source>
</evidence>
<accession>A0ABY5MUE2</accession>
<reference evidence="1 2" key="1">
    <citation type="submission" date="2022-05" db="EMBL/GenBank/DDBJ databases">
        <title>S8-45 Sphingomonas ultraviolaceadurans.</title>
        <authorList>
            <person name="Liu Y."/>
        </authorList>
    </citation>
    <scope>NUCLEOTIDE SEQUENCE [LARGE SCALE GENOMIC DNA]</scope>
    <source>
        <strain evidence="1 2">S8-45</strain>
    </source>
</reference>
<name>A0ABY5MUE2_9SPHN</name>